<dbReference type="InterPro" id="IPR051470">
    <property type="entry name" value="Thiol:disulfide_interchange"/>
</dbReference>
<dbReference type="AlphaFoldDB" id="A0A1E2VC30"/>
<dbReference type="Gene3D" id="3.10.450.70">
    <property type="entry name" value="Disulphide bond isomerase, DsbC/G, N-terminal"/>
    <property type="match status" value="1"/>
</dbReference>
<reference evidence="3 4" key="1">
    <citation type="submission" date="2016-08" db="EMBL/GenBank/DDBJ databases">
        <authorList>
            <person name="Seilhamer J.J."/>
        </authorList>
    </citation>
    <scope>NUCLEOTIDE SEQUENCE [LARGE SCALE GENOMIC DNA]</scope>
    <source>
        <strain evidence="3 4">PH27A</strain>
    </source>
</reference>
<dbReference type="Proteomes" id="UP000094291">
    <property type="component" value="Unassembled WGS sequence"/>
</dbReference>
<feature type="chain" id="PRO_5010002469" description="Thiol:disulfide interchange protein" evidence="1">
    <location>
        <begin position="25"/>
        <end position="284"/>
    </location>
</feature>
<gene>
    <name evidence="3" type="ORF">BFW38_14555</name>
</gene>
<feature type="signal peptide" evidence="1">
    <location>
        <begin position="1"/>
        <end position="24"/>
    </location>
</feature>
<feature type="domain" description="Thioredoxin-like fold" evidence="2">
    <location>
        <begin position="137"/>
        <end position="267"/>
    </location>
</feature>
<dbReference type="Gene3D" id="3.40.30.10">
    <property type="entry name" value="Glutaredoxin"/>
    <property type="match status" value="1"/>
</dbReference>
<dbReference type="CDD" id="cd03020">
    <property type="entry name" value="DsbA_DsbC_DsbG"/>
    <property type="match status" value="1"/>
</dbReference>
<sequence length="284" mass="31635">MRNLIHSAMAMVFCSLFLVQPASAAEPTSSIASPPADYPEPIQHLINQGLEVIRQFDVNDSLDGWVVSNKNEQEIIVYTTADGENLISGVVMDAQGQDLTQQHQREYLSKPSWEDLAASHYITSEPKALDEGDKIPESDQMIYVFFDPNCPYCHMAWKALQPYRAAGLTIRWIPVAYLKPDSRNKAAALLDSDQPDALLSLNMTQFGTLPKALDGTMTDSSRDQLQDNMSLMQGLEINGTPGIVWQDRKGHLQVSTGMPRLEQFAQITGLPEQPQSDPDLARFR</sequence>
<dbReference type="OrthoDB" id="5298214at2"/>
<dbReference type="InterPro" id="IPR009094">
    <property type="entry name" value="DiS-bond_isomerase_DsbC/G_N_sf"/>
</dbReference>
<comment type="caution">
    <text evidence="3">The sequence shown here is derived from an EMBL/GenBank/DDBJ whole genome shotgun (WGS) entry which is preliminary data.</text>
</comment>
<dbReference type="InterPro" id="IPR012336">
    <property type="entry name" value="Thioredoxin-like_fold"/>
</dbReference>
<dbReference type="SUPFAM" id="SSF52833">
    <property type="entry name" value="Thioredoxin-like"/>
    <property type="match status" value="1"/>
</dbReference>
<evidence type="ECO:0000313" key="4">
    <source>
        <dbReference type="Proteomes" id="UP000094291"/>
    </source>
</evidence>
<dbReference type="STRING" id="197479.BFW38_14555"/>
<comment type="subcellular location">
    <subcellularLocation>
        <location evidence="1">Periplasm</location>
    </subcellularLocation>
</comment>
<dbReference type="RefSeq" id="WP_068999554.1">
    <property type="nucleotide sequence ID" value="NZ_MDTQ01000001.1"/>
</dbReference>
<protein>
    <recommendedName>
        <fullName evidence="1">Thiol:disulfide interchange protein</fullName>
    </recommendedName>
</protein>
<keyword evidence="1" id="KW-0574">Periplasm</keyword>
<dbReference type="SUPFAM" id="SSF54423">
    <property type="entry name" value="DsbC/DsbG N-terminal domain-like"/>
    <property type="match status" value="1"/>
</dbReference>
<evidence type="ECO:0000256" key="1">
    <source>
        <dbReference type="RuleBase" id="RU364038"/>
    </source>
</evidence>
<dbReference type="PANTHER" id="PTHR35272">
    <property type="entry name" value="THIOL:DISULFIDE INTERCHANGE PROTEIN DSBC-RELATED"/>
    <property type="match status" value="1"/>
</dbReference>
<dbReference type="Pfam" id="PF13098">
    <property type="entry name" value="Thioredoxin_2"/>
    <property type="match status" value="1"/>
</dbReference>
<dbReference type="InterPro" id="IPR033954">
    <property type="entry name" value="DiS-bond_Isoase_DsbC/G"/>
</dbReference>
<keyword evidence="1" id="KW-0732">Signal</keyword>
<organism evidence="3 4">
    <name type="scientific">Terasakiispira papahanaumokuakeensis</name>
    <dbReference type="NCBI Taxonomy" id="197479"/>
    <lineage>
        <taxon>Bacteria</taxon>
        <taxon>Pseudomonadati</taxon>
        <taxon>Pseudomonadota</taxon>
        <taxon>Gammaproteobacteria</taxon>
        <taxon>Oceanospirillales</taxon>
        <taxon>Terasakiispira</taxon>
    </lineage>
</organism>
<keyword evidence="1" id="KW-0676">Redox-active center</keyword>
<dbReference type="NCBIfam" id="NF008657">
    <property type="entry name" value="PRK11657.1"/>
    <property type="match status" value="1"/>
</dbReference>
<evidence type="ECO:0000313" key="3">
    <source>
        <dbReference type="EMBL" id="ODC04570.1"/>
    </source>
</evidence>
<dbReference type="PROSITE" id="PS00195">
    <property type="entry name" value="GLUTAREDOXIN_1"/>
    <property type="match status" value="1"/>
</dbReference>
<dbReference type="InterPro" id="IPR036249">
    <property type="entry name" value="Thioredoxin-like_sf"/>
</dbReference>
<keyword evidence="4" id="KW-1185">Reference proteome</keyword>
<dbReference type="PANTHER" id="PTHR35272:SF4">
    <property type="entry name" value="THIOL:DISULFIDE INTERCHANGE PROTEIN DSBG"/>
    <property type="match status" value="1"/>
</dbReference>
<accession>A0A1E2VC30</accession>
<comment type="function">
    <text evidence="1">Required for disulfide bond formation in some periplasmic proteins. Acts by transferring its disulfide bond to other proteins and is reduced in the process.</text>
</comment>
<dbReference type="GO" id="GO:0042597">
    <property type="term" value="C:periplasmic space"/>
    <property type="evidence" value="ECO:0007669"/>
    <property type="project" value="UniProtKB-SubCell"/>
</dbReference>
<comment type="similarity">
    <text evidence="1">Belongs to the thioredoxin family. DsbC subfamily.</text>
</comment>
<proteinExistence type="inferred from homology"/>
<evidence type="ECO:0000259" key="2">
    <source>
        <dbReference type="Pfam" id="PF13098"/>
    </source>
</evidence>
<dbReference type="InterPro" id="IPR011767">
    <property type="entry name" value="GLR_AS"/>
</dbReference>
<dbReference type="EMBL" id="MDTQ01000001">
    <property type="protein sequence ID" value="ODC04570.1"/>
    <property type="molecule type" value="Genomic_DNA"/>
</dbReference>
<name>A0A1E2VC30_9GAMM</name>